<dbReference type="InterPro" id="IPR048020">
    <property type="entry name" value="Transpos_IS3"/>
</dbReference>
<reference evidence="2 3" key="1">
    <citation type="submission" date="2020-01" db="EMBL/GenBank/DDBJ databases">
        <title>Genome sequence of a 1,3-propanediol producer, Clostridium butyricum S3.</title>
        <authorList>
            <person name="Zhou J."/>
        </authorList>
    </citation>
    <scope>NUCLEOTIDE SEQUENCE [LARGE SCALE GENOMIC DNA]</scope>
    <source>
        <strain evidence="2 3">S3</strain>
    </source>
</reference>
<organism evidence="2 3">
    <name type="scientific">Clostridium butyricum</name>
    <dbReference type="NCBI Taxonomy" id="1492"/>
    <lineage>
        <taxon>Bacteria</taxon>
        <taxon>Bacillati</taxon>
        <taxon>Bacillota</taxon>
        <taxon>Clostridia</taxon>
        <taxon>Eubacteriales</taxon>
        <taxon>Clostridiaceae</taxon>
        <taxon>Clostridium</taxon>
    </lineage>
</organism>
<dbReference type="EMBL" id="WOFV02000170">
    <property type="protein sequence ID" value="NAS20027.1"/>
    <property type="molecule type" value="Genomic_DNA"/>
</dbReference>
<feature type="domain" description="Integrase catalytic" evidence="1">
    <location>
        <begin position="146"/>
        <end position="316"/>
    </location>
</feature>
<dbReference type="InterPro" id="IPR036397">
    <property type="entry name" value="RNaseH_sf"/>
</dbReference>
<dbReference type="NCBIfam" id="NF033516">
    <property type="entry name" value="transpos_IS3"/>
    <property type="match status" value="1"/>
</dbReference>
<dbReference type="Proteomes" id="UP000474042">
    <property type="component" value="Unassembled WGS sequence"/>
</dbReference>
<dbReference type="Gene3D" id="3.30.420.10">
    <property type="entry name" value="Ribonuclease H-like superfamily/Ribonuclease H"/>
    <property type="match status" value="1"/>
</dbReference>
<comment type="caution">
    <text evidence="2">The sequence shown here is derived from an EMBL/GenBank/DDBJ whole genome shotgun (WGS) entry which is preliminary data.</text>
</comment>
<gene>
    <name evidence="2" type="ORF">GND98_020010</name>
</gene>
<evidence type="ECO:0000313" key="2">
    <source>
        <dbReference type="EMBL" id="NAS20027.1"/>
    </source>
</evidence>
<name>A0A6L9ETI6_CLOBU</name>
<dbReference type="Pfam" id="PF00665">
    <property type="entry name" value="rve"/>
    <property type="match status" value="1"/>
</dbReference>
<dbReference type="PROSITE" id="PS50994">
    <property type="entry name" value="INTEGRASE"/>
    <property type="match status" value="1"/>
</dbReference>
<evidence type="ECO:0000259" key="1">
    <source>
        <dbReference type="PROSITE" id="PS50994"/>
    </source>
</evidence>
<dbReference type="InterPro" id="IPR012337">
    <property type="entry name" value="RNaseH-like_sf"/>
</dbReference>
<protein>
    <submittedName>
        <fullName evidence="2">IS3 family transposase</fullName>
    </submittedName>
</protein>
<dbReference type="InterPro" id="IPR001584">
    <property type="entry name" value="Integrase_cat-core"/>
</dbReference>
<dbReference type="Pfam" id="PF13333">
    <property type="entry name" value="rve_2"/>
    <property type="match status" value="1"/>
</dbReference>
<dbReference type="PANTHER" id="PTHR46889:SF4">
    <property type="entry name" value="TRANSPOSASE INSO FOR INSERTION SEQUENCE ELEMENT IS911B-RELATED"/>
    <property type="match status" value="1"/>
</dbReference>
<sequence length="368" mass="42701">MKRDFRGRQGRLISIEDRVIIVELIKEAVENGSRIIPACNIVGITARTYERWCKPDKIKEDGRKNCDRPTPKNKLTPEEYQSVLNILKKPEFADLPPSQIVPALADKGMYIASESTFYRILRSENMQKHRGTSKPPNKSNIPTTFIADGPNQVWTWDITWINTYTRGIYYKLYTILDIFSRKIVGWEVWPEETGELASELVERAMLSEKIKIKGKKKPLVLHSDNGAPMKSHTLKSKLEMLGVLSSYSRPRVSNDNPYSEAHFKTMKYRPGYPQEGFKSLEEAREWVINFVDWYNNKHYHSGLNYLTPNSRHNGKSEEIMKNRIKVYESARALNPLRFKKGIRNWTVPEKVALNPTDEVKEKIKNEVI</sequence>
<dbReference type="GO" id="GO:0015074">
    <property type="term" value="P:DNA integration"/>
    <property type="evidence" value="ECO:0007669"/>
    <property type="project" value="InterPro"/>
</dbReference>
<dbReference type="PANTHER" id="PTHR46889">
    <property type="entry name" value="TRANSPOSASE INSF FOR INSERTION SEQUENCE IS3B-RELATED"/>
    <property type="match status" value="1"/>
</dbReference>
<dbReference type="AlphaFoldDB" id="A0A6L9ETI6"/>
<accession>A0A6L9ETI6</accession>
<dbReference type="SUPFAM" id="SSF53098">
    <property type="entry name" value="Ribonuclease H-like"/>
    <property type="match status" value="1"/>
</dbReference>
<dbReference type="GO" id="GO:0003676">
    <property type="term" value="F:nucleic acid binding"/>
    <property type="evidence" value="ECO:0007669"/>
    <property type="project" value="InterPro"/>
</dbReference>
<proteinExistence type="predicted"/>
<dbReference type="InterPro" id="IPR050900">
    <property type="entry name" value="Transposase_IS3/IS150/IS904"/>
</dbReference>
<evidence type="ECO:0000313" key="3">
    <source>
        <dbReference type="Proteomes" id="UP000474042"/>
    </source>
</evidence>